<name>A0A923HM40_9BURK</name>
<proteinExistence type="predicted"/>
<evidence type="ECO:0000256" key="3">
    <source>
        <dbReference type="ARBA" id="ARBA00022553"/>
    </source>
</evidence>
<organism evidence="6 7">
    <name type="scientific">Undibacterium jejuense</name>
    <dbReference type="NCBI Taxonomy" id="1344949"/>
    <lineage>
        <taxon>Bacteria</taxon>
        <taxon>Pseudomonadati</taxon>
        <taxon>Pseudomonadota</taxon>
        <taxon>Betaproteobacteria</taxon>
        <taxon>Burkholderiales</taxon>
        <taxon>Oxalobacteraceae</taxon>
        <taxon>Undibacterium</taxon>
    </lineage>
</organism>
<dbReference type="InterPro" id="IPR004358">
    <property type="entry name" value="Sig_transdc_His_kin-like_C"/>
</dbReference>
<reference evidence="6" key="1">
    <citation type="submission" date="2020-08" db="EMBL/GenBank/DDBJ databases">
        <title>Novel species isolated from subtropical streams in China.</title>
        <authorList>
            <person name="Lu H."/>
        </authorList>
    </citation>
    <scope>NUCLEOTIDE SEQUENCE</scope>
    <source>
        <strain evidence="6">KACC 12607</strain>
    </source>
</reference>
<dbReference type="Pfam" id="PF07495">
    <property type="entry name" value="Y_Y_Y"/>
    <property type="match status" value="1"/>
</dbReference>
<dbReference type="CDD" id="cd00075">
    <property type="entry name" value="HATPase"/>
    <property type="match status" value="1"/>
</dbReference>
<dbReference type="SMART" id="SM00387">
    <property type="entry name" value="HATPase_c"/>
    <property type="match status" value="1"/>
</dbReference>
<dbReference type="PROSITE" id="PS50109">
    <property type="entry name" value="HIS_KIN"/>
    <property type="match status" value="1"/>
</dbReference>
<dbReference type="PRINTS" id="PR00344">
    <property type="entry name" value="BCTRLSENSOR"/>
</dbReference>
<dbReference type="InterPro" id="IPR003018">
    <property type="entry name" value="GAF"/>
</dbReference>
<dbReference type="PANTHER" id="PTHR43547:SF2">
    <property type="entry name" value="HYBRID SIGNAL TRANSDUCTION HISTIDINE KINASE C"/>
    <property type="match status" value="1"/>
</dbReference>
<dbReference type="GO" id="GO:0000155">
    <property type="term" value="F:phosphorelay sensor kinase activity"/>
    <property type="evidence" value="ECO:0007669"/>
    <property type="project" value="InterPro"/>
</dbReference>
<dbReference type="AlphaFoldDB" id="A0A923HM40"/>
<dbReference type="Gene3D" id="1.10.287.130">
    <property type="match status" value="1"/>
</dbReference>
<dbReference type="SUPFAM" id="SSF63829">
    <property type="entry name" value="Calcium-dependent phosphotriesterase"/>
    <property type="match status" value="2"/>
</dbReference>
<dbReference type="PANTHER" id="PTHR43547">
    <property type="entry name" value="TWO-COMPONENT HISTIDINE KINASE"/>
    <property type="match status" value="1"/>
</dbReference>
<dbReference type="Gene3D" id="2.130.10.10">
    <property type="entry name" value="YVTN repeat-like/Quinoprotein amine dehydrogenase"/>
    <property type="match status" value="3"/>
</dbReference>
<dbReference type="Gene3D" id="3.30.450.40">
    <property type="match status" value="1"/>
</dbReference>
<dbReference type="Pfam" id="PF02518">
    <property type="entry name" value="HATPase_c"/>
    <property type="match status" value="1"/>
</dbReference>
<keyword evidence="6" id="KW-0808">Transferase</keyword>
<dbReference type="InterPro" id="IPR011110">
    <property type="entry name" value="Reg_prop"/>
</dbReference>
<feature type="domain" description="Histidine kinase" evidence="5">
    <location>
        <begin position="1039"/>
        <end position="1271"/>
    </location>
</feature>
<evidence type="ECO:0000256" key="1">
    <source>
        <dbReference type="ARBA" id="ARBA00000085"/>
    </source>
</evidence>
<accession>A0A923HM40</accession>
<dbReference type="Pfam" id="PF07494">
    <property type="entry name" value="Reg_prop"/>
    <property type="match status" value="5"/>
</dbReference>
<comment type="catalytic activity">
    <reaction evidence="1">
        <text>ATP + protein L-histidine = ADP + protein N-phospho-L-histidine.</text>
        <dbReference type="EC" id="2.7.13.3"/>
    </reaction>
</comment>
<feature type="coiled-coil region" evidence="4">
    <location>
        <begin position="809"/>
        <end position="836"/>
    </location>
</feature>
<dbReference type="InterPro" id="IPR013783">
    <property type="entry name" value="Ig-like_fold"/>
</dbReference>
<evidence type="ECO:0000256" key="4">
    <source>
        <dbReference type="SAM" id="Coils"/>
    </source>
</evidence>
<evidence type="ECO:0000313" key="6">
    <source>
        <dbReference type="EMBL" id="MBC3863419.1"/>
    </source>
</evidence>
<dbReference type="SUPFAM" id="SSF55874">
    <property type="entry name" value="ATPase domain of HSP90 chaperone/DNA topoisomerase II/histidine kinase"/>
    <property type="match status" value="1"/>
</dbReference>
<dbReference type="InterPro" id="IPR029016">
    <property type="entry name" value="GAF-like_dom_sf"/>
</dbReference>
<dbReference type="SUPFAM" id="SSF55781">
    <property type="entry name" value="GAF domain-like"/>
    <property type="match status" value="1"/>
</dbReference>
<keyword evidence="6" id="KW-0418">Kinase</keyword>
<sequence length="1278" mass="142607">MKGALRFEQIGAEHGLEVQSITSVVQDRQGLMWFGTQRGLFVFDGYRAKNFQHIKDQPDSLSDNWILALHCDAQGDIWIGTSSGFSRYHSANGKFQQYQIRENVESPPLNLRISDIVPDQDKGLWLASEKGLINFNFASEKFTVRRHDQNDKQSIRDDAITSLVSDFHGDLWIGTRIGLDKLDVARNDIFHVSESSFKKQRPERNFISALYAEADTLWVGSFAGLSKINISSPELIRQPVLTDTDLTDEKIQSLLVDSNHQLWIGTLDNGLTRFDPKTNTLTNFRNRPLDQHSLSANAVDRLFQDTNGTLWIATHSGGISSVDLASGGFKRFVQIMNDATGVNDSRIRFIMDAGKNRLWLGTISSGLMLFDLNSHEFKLWKHNAKDPHSLVSNQVRNVRRDSNNQLWVGTTAGLDLFNQEKQQFIHVPLSDKPDINNIEDVHFDRSGGMWIATRGGVLYRPTSASPFQLFTHDPVNPHSLINNWTFSIIEDVDGNIWIGTFSGLERFDSDSRSFSHFLHHADKADSLSHDRVQFLYRDVKGVVWVGTSGGLNRMNRLSGNNISFRFYPTKIDGSSESIGAIAEDPRGNIWISKISGISKIDPQSGAYKNYTASDGIVEGSYLIGAGATTADGQIHFGSFNGFTSFFADDIRENHQAPKIVINNLSVVKKTLVNPGATIFSGDQPSQAPREIKIVYPDSSFDIEFAALHFAAPSQNSYAYQLQGFDKNWINTDASKRYANYTNLDPGRYVFKVIASNKDGVWNQEGASVIITVTPPYWKTWWFRICSLCAFLFVVATLLISREKILKNQKNMLELTVKKRTEELQKQKAEVEQAHHNISVLSEIGKKITANLDQEAIIRVLYEQVNSLMDVDYFAIGFYLPQEQQMMFSCVFDDGVSLPSFCFDSRNKTVLSTKCLNDEVDILINDWELEKSKDGLLPEWIFSEKNIVDKTLVVVSHEIKTKLSMLYVPFFVSGTIRGVISVQSEKKFAYHDTDLDILRTLASYVGVALHNSETYQQLISTQSQLVEREKLAALGSLVAGIAHELNTPIGNSLLIASSIEDHLRGISNVVASGAIKRSEFLKLTEQCVDACKVLLRTLATSSRLVSSFKQVSVDQTSDKQRSFNLELTVKEILTTMNNQIRLSGHTITADIPSDIVMDSYPGPLGQVLINLLQNAIVHGFDGVKNGSMHILARVNDQQHVVIQFKDNGLGIPEKNIKHIFEPFFTTKLGQGGSGLGLSVTYNIVSSILNGKISVESHPGLGSTFTLVLPLSANSSGSVI</sequence>
<gene>
    <name evidence="6" type="ORF">H8K32_15040</name>
</gene>
<dbReference type="InterPro" id="IPR003661">
    <property type="entry name" value="HisK_dim/P_dom"/>
</dbReference>
<dbReference type="InterPro" id="IPR036890">
    <property type="entry name" value="HATPase_C_sf"/>
</dbReference>
<protein>
    <recommendedName>
        <fullName evidence="2">histidine kinase</fullName>
        <ecNumber evidence="2">2.7.13.3</ecNumber>
    </recommendedName>
</protein>
<comment type="caution">
    <text evidence="6">The sequence shown here is derived from an EMBL/GenBank/DDBJ whole genome shotgun (WGS) entry which is preliminary data.</text>
</comment>
<dbReference type="Proteomes" id="UP000634011">
    <property type="component" value="Unassembled WGS sequence"/>
</dbReference>
<dbReference type="Gene3D" id="3.30.565.10">
    <property type="entry name" value="Histidine kinase-like ATPase, C-terminal domain"/>
    <property type="match status" value="1"/>
</dbReference>
<dbReference type="InterPro" id="IPR015943">
    <property type="entry name" value="WD40/YVTN_repeat-like_dom_sf"/>
</dbReference>
<evidence type="ECO:0000256" key="2">
    <source>
        <dbReference type="ARBA" id="ARBA00012438"/>
    </source>
</evidence>
<keyword evidence="3" id="KW-0597">Phosphoprotein</keyword>
<dbReference type="Gene3D" id="2.60.40.10">
    <property type="entry name" value="Immunoglobulins"/>
    <property type="match status" value="1"/>
</dbReference>
<dbReference type="InterPro" id="IPR011123">
    <property type="entry name" value="Y_Y_Y"/>
</dbReference>
<dbReference type="InterPro" id="IPR003594">
    <property type="entry name" value="HATPase_dom"/>
</dbReference>
<dbReference type="InterPro" id="IPR005467">
    <property type="entry name" value="His_kinase_dom"/>
</dbReference>
<dbReference type="EMBL" id="JACOFV010000014">
    <property type="protein sequence ID" value="MBC3863419.1"/>
    <property type="molecule type" value="Genomic_DNA"/>
</dbReference>
<evidence type="ECO:0000313" key="7">
    <source>
        <dbReference type="Proteomes" id="UP000634011"/>
    </source>
</evidence>
<keyword evidence="7" id="KW-1185">Reference proteome</keyword>
<dbReference type="CDD" id="cd00082">
    <property type="entry name" value="HisKA"/>
    <property type="match status" value="1"/>
</dbReference>
<keyword evidence="4" id="KW-0175">Coiled coil</keyword>
<dbReference type="EC" id="2.7.13.3" evidence="2"/>
<dbReference type="Pfam" id="PF13185">
    <property type="entry name" value="GAF_2"/>
    <property type="match status" value="1"/>
</dbReference>
<evidence type="ECO:0000259" key="5">
    <source>
        <dbReference type="PROSITE" id="PS50109"/>
    </source>
</evidence>